<keyword evidence="1" id="KW-0040">ANK repeat</keyword>
<name>A2ERD6_TRIV3</name>
<dbReference type="PANTHER" id="PTHR24182">
    <property type="entry name" value="ANKYRIN REPEAT AND SOCS BOX CONTAINING 4"/>
    <property type="match status" value="1"/>
</dbReference>
<protein>
    <recommendedName>
        <fullName evidence="2">DUF3447 domain-containing protein</fullName>
    </recommendedName>
</protein>
<sequence length="543" mass="62358">MDEKTRSLLGITRYNKCEYNSIIMNDQIEKFKEYILENDISTHEALSIHMYSMRNCFRTDIKKCAYYGSVNIFKFIQENYHMEITPECLHNAIIGGNTDIINECLKYHPLDVDCLKYAISSHNNTMLKYILDHDIVDAAKFDYQEVINSQNLEAVFLLFEKDKNLIFPWCAAFPQTNDIIKNEKFEMNSVISDKFYGMTLLHFACLYNNIEICKFLLDSINPYQINIESLDNLGETPLFSAVIGNDKEVVEFLISKGANINIKNKNGDSPLYISLKRHCNEAAKLLILNGANIKENYSELPILHIAVEEKMPEIVDLLISKGMDINIKSKKRYVSRMSKSWFSGMTALHYAASRNNEEMIDFLILRGADINAIDNSGKTAIFYLIDEHYIYSLHMDFIRKLDFDCSKEIRMDIMNILISHGADIDAKDKFGATVLHYAVIFRNTELIRLIISLGADVNARNKNGKSPLHFAMQKFYWDDIEATIPQLKKGLSELYQEIIEILVSHGADVNGKDLKGKSILQYATKYKHTAIIEYLISQGSTDN</sequence>
<dbReference type="PRINTS" id="PR01415">
    <property type="entry name" value="ANKYRIN"/>
</dbReference>
<dbReference type="Pfam" id="PF12796">
    <property type="entry name" value="Ank_2"/>
    <property type="match status" value="2"/>
</dbReference>
<dbReference type="SUPFAM" id="SSF48403">
    <property type="entry name" value="Ankyrin repeat"/>
    <property type="match status" value="2"/>
</dbReference>
<feature type="repeat" description="ANK" evidence="1">
    <location>
        <begin position="430"/>
        <end position="462"/>
    </location>
</feature>
<dbReference type="EMBL" id="DS113465">
    <property type="protein sequence ID" value="EAY04812.1"/>
    <property type="molecule type" value="Genomic_DNA"/>
</dbReference>
<accession>A2ERD6</accession>
<dbReference type="PANTHER" id="PTHR24182:SF13">
    <property type="entry name" value="LD18443P"/>
    <property type="match status" value="1"/>
</dbReference>
<dbReference type="Pfam" id="PF00023">
    <property type="entry name" value="Ank"/>
    <property type="match status" value="2"/>
</dbReference>
<dbReference type="RefSeq" id="XP_001317035.1">
    <property type="nucleotide sequence ID" value="XM_001317000.1"/>
</dbReference>
<dbReference type="STRING" id="5722.A2ERD6"/>
<proteinExistence type="predicted"/>
<dbReference type="PROSITE" id="PS50297">
    <property type="entry name" value="ANK_REP_REGION"/>
    <property type="match status" value="5"/>
</dbReference>
<reference evidence="3" key="2">
    <citation type="journal article" date="2007" name="Science">
        <title>Draft genome sequence of the sexually transmitted pathogen Trichomonas vaginalis.</title>
        <authorList>
            <person name="Carlton J.M."/>
            <person name="Hirt R.P."/>
            <person name="Silva J.C."/>
            <person name="Delcher A.L."/>
            <person name="Schatz M."/>
            <person name="Zhao Q."/>
            <person name="Wortman J.R."/>
            <person name="Bidwell S.L."/>
            <person name="Alsmark U.C.M."/>
            <person name="Besteiro S."/>
            <person name="Sicheritz-Ponten T."/>
            <person name="Noel C.J."/>
            <person name="Dacks J.B."/>
            <person name="Foster P.G."/>
            <person name="Simillion C."/>
            <person name="Van de Peer Y."/>
            <person name="Miranda-Saavedra D."/>
            <person name="Barton G.J."/>
            <person name="Westrop G.D."/>
            <person name="Mueller S."/>
            <person name="Dessi D."/>
            <person name="Fiori P.L."/>
            <person name="Ren Q."/>
            <person name="Paulsen I."/>
            <person name="Zhang H."/>
            <person name="Bastida-Corcuera F.D."/>
            <person name="Simoes-Barbosa A."/>
            <person name="Brown M.T."/>
            <person name="Hayes R.D."/>
            <person name="Mukherjee M."/>
            <person name="Okumura C.Y."/>
            <person name="Schneider R."/>
            <person name="Smith A.J."/>
            <person name="Vanacova S."/>
            <person name="Villalvazo M."/>
            <person name="Haas B.J."/>
            <person name="Pertea M."/>
            <person name="Feldblyum T.V."/>
            <person name="Utterback T.R."/>
            <person name="Shu C.L."/>
            <person name="Osoegawa K."/>
            <person name="de Jong P.J."/>
            <person name="Hrdy I."/>
            <person name="Horvathova L."/>
            <person name="Zubacova Z."/>
            <person name="Dolezal P."/>
            <person name="Malik S.B."/>
            <person name="Logsdon J.M. Jr."/>
            <person name="Henze K."/>
            <person name="Gupta A."/>
            <person name="Wang C.C."/>
            <person name="Dunne R.L."/>
            <person name="Upcroft J.A."/>
            <person name="Upcroft P."/>
            <person name="White O."/>
            <person name="Salzberg S.L."/>
            <person name="Tang P."/>
            <person name="Chiu C.-H."/>
            <person name="Lee Y.-S."/>
            <person name="Embley T.M."/>
            <person name="Coombs G.H."/>
            <person name="Mottram J.C."/>
            <person name="Tachezy J."/>
            <person name="Fraser-Liggett C.M."/>
            <person name="Johnson P.J."/>
        </authorList>
    </citation>
    <scope>NUCLEOTIDE SEQUENCE [LARGE SCALE GENOMIC DNA]</scope>
    <source>
        <strain evidence="3">G3</strain>
    </source>
</reference>
<dbReference type="AlphaFoldDB" id="A2ERD6"/>
<dbReference type="VEuPathDB" id="TrichDB:TVAG_305620"/>
<feature type="repeat" description="ANK" evidence="1">
    <location>
        <begin position="233"/>
        <end position="265"/>
    </location>
</feature>
<feature type="repeat" description="ANK" evidence="1">
    <location>
        <begin position="266"/>
        <end position="298"/>
    </location>
</feature>
<dbReference type="KEGG" id="tva:4762676"/>
<dbReference type="InterPro" id="IPR020683">
    <property type="entry name" value="DUF3447"/>
</dbReference>
<feature type="repeat" description="ANK" evidence="1">
    <location>
        <begin position="298"/>
        <end position="330"/>
    </location>
</feature>
<evidence type="ECO:0000256" key="1">
    <source>
        <dbReference type="PROSITE-ProRule" id="PRU00023"/>
    </source>
</evidence>
<dbReference type="InterPro" id="IPR036770">
    <property type="entry name" value="Ankyrin_rpt-contain_sf"/>
</dbReference>
<dbReference type="SMART" id="SM00248">
    <property type="entry name" value="ANK"/>
    <property type="match status" value="10"/>
</dbReference>
<feature type="domain" description="DUF3447" evidence="2">
    <location>
        <begin position="80"/>
        <end position="157"/>
    </location>
</feature>
<organism evidence="3 4">
    <name type="scientific">Trichomonas vaginalis (strain ATCC PRA-98 / G3)</name>
    <dbReference type="NCBI Taxonomy" id="412133"/>
    <lineage>
        <taxon>Eukaryota</taxon>
        <taxon>Metamonada</taxon>
        <taxon>Parabasalia</taxon>
        <taxon>Trichomonadida</taxon>
        <taxon>Trichomonadidae</taxon>
        <taxon>Trichomonas</taxon>
    </lineage>
</organism>
<evidence type="ECO:0000313" key="3">
    <source>
        <dbReference type="EMBL" id="EAY04812.1"/>
    </source>
</evidence>
<dbReference type="OrthoDB" id="533508at2759"/>
<feature type="repeat" description="ANK" evidence="1">
    <location>
        <begin position="463"/>
        <end position="514"/>
    </location>
</feature>
<dbReference type="SMR" id="A2ERD6"/>
<dbReference type="Gene3D" id="1.25.40.20">
    <property type="entry name" value="Ankyrin repeat-containing domain"/>
    <property type="match status" value="4"/>
</dbReference>
<gene>
    <name evidence="3" type="ORF">TVAG_305620</name>
</gene>
<feature type="repeat" description="ANK" evidence="1">
    <location>
        <begin position="343"/>
        <end position="375"/>
    </location>
</feature>
<dbReference type="PROSITE" id="PS50088">
    <property type="entry name" value="ANK_REPEAT"/>
    <property type="match status" value="7"/>
</dbReference>
<dbReference type="InterPro" id="IPR002110">
    <property type="entry name" value="Ankyrin_rpt"/>
</dbReference>
<evidence type="ECO:0000313" key="4">
    <source>
        <dbReference type="Proteomes" id="UP000001542"/>
    </source>
</evidence>
<dbReference type="Pfam" id="PF11929">
    <property type="entry name" value="DUF3447"/>
    <property type="match status" value="1"/>
</dbReference>
<dbReference type="InParanoid" id="A2ERD6"/>
<dbReference type="Proteomes" id="UP000001542">
    <property type="component" value="Unassembled WGS sequence"/>
</dbReference>
<dbReference type="VEuPathDB" id="TrichDB:TVAGG3_1004110"/>
<reference evidence="3" key="1">
    <citation type="submission" date="2006-10" db="EMBL/GenBank/DDBJ databases">
        <authorList>
            <person name="Amadeo P."/>
            <person name="Zhao Q."/>
            <person name="Wortman J."/>
            <person name="Fraser-Liggett C."/>
            <person name="Carlton J."/>
        </authorList>
    </citation>
    <scope>NUCLEOTIDE SEQUENCE</scope>
    <source>
        <strain evidence="3">G3</strain>
    </source>
</reference>
<evidence type="ECO:0000259" key="2">
    <source>
        <dbReference type="Pfam" id="PF11929"/>
    </source>
</evidence>
<dbReference type="eggNOG" id="KOG4177">
    <property type="taxonomic scope" value="Eukaryota"/>
</dbReference>
<keyword evidence="4" id="KW-1185">Reference proteome</keyword>
<feature type="repeat" description="ANK" evidence="1">
    <location>
        <begin position="515"/>
        <end position="543"/>
    </location>
</feature>